<dbReference type="RefSeq" id="WP_131180484.1">
    <property type="nucleotide sequence ID" value="NZ_QJUI01000010.1"/>
</dbReference>
<accession>A0A4Q9QN53</accession>
<dbReference type="Proteomes" id="UP000292302">
    <property type="component" value="Unassembled WGS sequence"/>
</dbReference>
<protein>
    <submittedName>
        <fullName evidence="2">Uncharacterized protein</fullName>
    </submittedName>
</protein>
<sequence length="149" mass="16268">MNDKLLLALALAWTLTNTAWAGTYEWTSGWGQGVAEYQADDSNDNALTISCPDHEDGYISAYADIAGKAYSSDQEGGFDVIVDGIHYSNPFFTDCRACAANFPGFWDALRKANNLQINAEGKTVNLPTKNIGQILRPLDHPENSCTASW</sequence>
<organism evidence="2 3">
    <name type="scientific">Phytopseudomonas daroniae</name>
    <dbReference type="NCBI Taxonomy" id="2487519"/>
    <lineage>
        <taxon>Bacteria</taxon>
        <taxon>Pseudomonadati</taxon>
        <taxon>Pseudomonadota</taxon>
        <taxon>Gammaproteobacteria</taxon>
        <taxon>Pseudomonadales</taxon>
        <taxon>Pseudomonadaceae</taxon>
        <taxon>Phytopseudomonas</taxon>
    </lineage>
</organism>
<keyword evidence="1" id="KW-0732">Signal</keyword>
<evidence type="ECO:0000313" key="3">
    <source>
        <dbReference type="Proteomes" id="UP000292302"/>
    </source>
</evidence>
<reference evidence="2 3" key="1">
    <citation type="submission" date="2018-06" db="EMBL/GenBank/DDBJ databases">
        <title>Three novel Pseudomonas species isolated from symptomatic oak.</title>
        <authorList>
            <person name="Bueno-Gonzalez V."/>
            <person name="Brady C."/>
        </authorList>
    </citation>
    <scope>NUCLEOTIDE SEQUENCE [LARGE SCALE GENOMIC DNA]</scope>
    <source>
        <strain evidence="2 3">P9A</strain>
    </source>
</reference>
<proteinExistence type="predicted"/>
<gene>
    <name evidence="2" type="ORF">DNK06_13265</name>
</gene>
<feature type="signal peptide" evidence="1">
    <location>
        <begin position="1"/>
        <end position="21"/>
    </location>
</feature>
<dbReference type="AlphaFoldDB" id="A0A4Q9QN53"/>
<evidence type="ECO:0000313" key="2">
    <source>
        <dbReference type="EMBL" id="TBU79372.1"/>
    </source>
</evidence>
<keyword evidence="3" id="KW-1185">Reference proteome</keyword>
<evidence type="ECO:0000256" key="1">
    <source>
        <dbReference type="SAM" id="SignalP"/>
    </source>
</evidence>
<dbReference type="OrthoDB" id="6458069at2"/>
<dbReference type="EMBL" id="QJUI01000010">
    <property type="protein sequence ID" value="TBU79372.1"/>
    <property type="molecule type" value="Genomic_DNA"/>
</dbReference>
<feature type="chain" id="PRO_5020904017" evidence="1">
    <location>
        <begin position="22"/>
        <end position="149"/>
    </location>
</feature>
<comment type="caution">
    <text evidence="2">The sequence shown here is derived from an EMBL/GenBank/DDBJ whole genome shotgun (WGS) entry which is preliminary data.</text>
</comment>
<name>A0A4Q9QN53_9GAMM</name>